<sequence>MPLISTPPRLYRALALAEMVTWTLLLVGMLLKYVLQVTDVMVRIGGGVHGFVFLAYLVVTVLVAVDQRWKLRDLALGIGSAFIPYLTVPFERAARRRGLLEESWRLRTEPGANALEKVVALALRRPLPAALIALVVVAVVFTVLLNAGPPTQWFS</sequence>
<dbReference type="EMBL" id="JAGIOD010000001">
    <property type="protein sequence ID" value="MBP2381175.1"/>
    <property type="molecule type" value="Genomic_DNA"/>
</dbReference>
<proteinExistence type="predicted"/>
<dbReference type="PANTHER" id="PTHR40077:SF1">
    <property type="entry name" value="MEMBRANE PROTEIN"/>
    <property type="match status" value="1"/>
</dbReference>
<protein>
    <submittedName>
        <fullName evidence="8">Integral membrane protein</fullName>
    </submittedName>
</protein>
<dbReference type="Pfam" id="PF12823">
    <property type="entry name" value="DUF3817"/>
    <property type="match status" value="1"/>
</dbReference>
<comment type="subcellular location">
    <subcellularLocation>
        <location evidence="1">Cell membrane</location>
        <topology evidence="1">Multi-pass membrane protein</topology>
    </subcellularLocation>
</comment>
<dbReference type="PANTHER" id="PTHR40077">
    <property type="entry name" value="MEMBRANE PROTEIN-RELATED"/>
    <property type="match status" value="1"/>
</dbReference>
<evidence type="ECO:0000313" key="8">
    <source>
        <dbReference type="EMBL" id="MBP2381175.1"/>
    </source>
</evidence>
<evidence type="ECO:0000313" key="9">
    <source>
        <dbReference type="Proteomes" id="UP001519290"/>
    </source>
</evidence>
<keyword evidence="9" id="KW-1185">Reference proteome</keyword>
<dbReference type="RefSeq" id="WP_209900141.1">
    <property type="nucleotide sequence ID" value="NZ_BAAAJW010000018.1"/>
</dbReference>
<evidence type="ECO:0000256" key="5">
    <source>
        <dbReference type="ARBA" id="ARBA00023136"/>
    </source>
</evidence>
<evidence type="ECO:0000256" key="1">
    <source>
        <dbReference type="ARBA" id="ARBA00004651"/>
    </source>
</evidence>
<name>A0ABS4WY96_9MICO</name>
<gene>
    <name evidence="8" type="ORF">JOF43_001132</name>
</gene>
<reference evidence="8 9" key="1">
    <citation type="submission" date="2021-03" db="EMBL/GenBank/DDBJ databases">
        <title>Sequencing the genomes of 1000 actinobacteria strains.</title>
        <authorList>
            <person name="Klenk H.-P."/>
        </authorList>
    </citation>
    <scope>NUCLEOTIDE SEQUENCE [LARGE SCALE GENOMIC DNA]</scope>
    <source>
        <strain evidence="8 9">DSM 14566</strain>
    </source>
</reference>
<keyword evidence="2" id="KW-1003">Cell membrane</keyword>
<keyword evidence="4 6" id="KW-1133">Transmembrane helix</keyword>
<keyword evidence="5 6" id="KW-0472">Membrane</keyword>
<dbReference type="NCBIfam" id="TIGR03954">
    <property type="entry name" value="integ_memb_HG"/>
    <property type="match status" value="1"/>
</dbReference>
<feature type="transmembrane region" description="Helical" evidence="6">
    <location>
        <begin position="127"/>
        <end position="147"/>
    </location>
</feature>
<dbReference type="Proteomes" id="UP001519290">
    <property type="component" value="Unassembled WGS sequence"/>
</dbReference>
<evidence type="ECO:0000259" key="7">
    <source>
        <dbReference type="Pfam" id="PF12823"/>
    </source>
</evidence>
<evidence type="ECO:0000256" key="2">
    <source>
        <dbReference type="ARBA" id="ARBA00022475"/>
    </source>
</evidence>
<evidence type="ECO:0000256" key="4">
    <source>
        <dbReference type="ARBA" id="ARBA00022989"/>
    </source>
</evidence>
<keyword evidence="3 6" id="KW-0812">Transmembrane</keyword>
<organism evidence="8 9">
    <name type="scientific">Brachybacterium sacelli</name>
    <dbReference type="NCBI Taxonomy" id="173364"/>
    <lineage>
        <taxon>Bacteria</taxon>
        <taxon>Bacillati</taxon>
        <taxon>Actinomycetota</taxon>
        <taxon>Actinomycetes</taxon>
        <taxon>Micrococcales</taxon>
        <taxon>Dermabacteraceae</taxon>
        <taxon>Brachybacterium</taxon>
    </lineage>
</organism>
<evidence type="ECO:0000256" key="3">
    <source>
        <dbReference type="ARBA" id="ARBA00022692"/>
    </source>
</evidence>
<feature type="domain" description="DUF3817" evidence="7">
    <location>
        <begin position="9"/>
        <end position="96"/>
    </location>
</feature>
<accession>A0ABS4WY96</accession>
<dbReference type="InterPro" id="IPR023845">
    <property type="entry name" value="DUF3817_TM"/>
</dbReference>
<comment type="caution">
    <text evidence="8">The sequence shown here is derived from an EMBL/GenBank/DDBJ whole genome shotgun (WGS) entry which is preliminary data.</text>
</comment>
<feature type="transmembrane region" description="Helical" evidence="6">
    <location>
        <begin position="47"/>
        <end position="65"/>
    </location>
</feature>
<feature type="transmembrane region" description="Helical" evidence="6">
    <location>
        <begin position="12"/>
        <end position="35"/>
    </location>
</feature>
<evidence type="ECO:0000256" key="6">
    <source>
        <dbReference type="SAM" id="Phobius"/>
    </source>
</evidence>